<dbReference type="Proteomes" id="UP000272778">
    <property type="component" value="Unassembled WGS sequence"/>
</dbReference>
<dbReference type="OrthoDB" id="5292533at2"/>
<organism evidence="2 3">
    <name type="scientific">Paraburkholderia dinghuensis</name>
    <dbReference type="NCBI Taxonomy" id="2305225"/>
    <lineage>
        <taxon>Bacteria</taxon>
        <taxon>Pseudomonadati</taxon>
        <taxon>Pseudomonadota</taxon>
        <taxon>Betaproteobacteria</taxon>
        <taxon>Burkholderiales</taxon>
        <taxon>Burkholderiaceae</taxon>
        <taxon>Paraburkholderia</taxon>
    </lineage>
</organism>
<dbReference type="CDD" id="cd05271">
    <property type="entry name" value="NDUFA9_like_SDR_a"/>
    <property type="match status" value="1"/>
</dbReference>
<dbReference type="InterPro" id="IPR036291">
    <property type="entry name" value="NAD(P)-bd_dom_sf"/>
</dbReference>
<dbReference type="SUPFAM" id="SSF51735">
    <property type="entry name" value="NAD(P)-binding Rossmann-fold domains"/>
    <property type="match status" value="1"/>
</dbReference>
<accession>A0A3N6MQP9</accession>
<dbReference type="InterPro" id="IPR001509">
    <property type="entry name" value="Epimerase_deHydtase"/>
</dbReference>
<protein>
    <submittedName>
        <fullName evidence="2">Complex I NDUFA9 subunit family protein</fullName>
    </submittedName>
</protein>
<dbReference type="Gene3D" id="3.40.50.720">
    <property type="entry name" value="NAD(P)-binding Rossmann-like Domain"/>
    <property type="match status" value="1"/>
</dbReference>
<evidence type="ECO:0000259" key="1">
    <source>
        <dbReference type="Pfam" id="PF01370"/>
    </source>
</evidence>
<feature type="domain" description="NAD-dependent epimerase/dehydratase" evidence="1">
    <location>
        <begin position="6"/>
        <end position="215"/>
    </location>
</feature>
<proteinExistence type="predicted"/>
<comment type="caution">
    <text evidence="2">The sequence shown here is derived from an EMBL/GenBank/DDBJ whole genome shotgun (WGS) entry which is preliminary data.</text>
</comment>
<gene>
    <name evidence="2" type="ORF">D1Y85_12400</name>
</gene>
<keyword evidence="3" id="KW-1185">Reference proteome</keyword>
<dbReference type="AlphaFoldDB" id="A0A3N6MQP9"/>
<dbReference type="EMBL" id="RQIS01000008">
    <property type="protein sequence ID" value="RQH05989.1"/>
    <property type="molecule type" value="Genomic_DNA"/>
</dbReference>
<evidence type="ECO:0000313" key="3">
    <source>
        <dbReference type="Proteomes" id="UP000272778"/>
    </source>
</evidence>
<reference evidence="2 3" key="1">
    <citation type="submission" date="2018-11" db="EMBL/GenBank/DDBJ databases">
        <title>Paraburkholderia sp. DHOA04, isolated from soil.</title>
        <authorList>
            <person name="Gao Z.-H."/>
            <person name="Qiu L.-H."/>
            <person name="Fu J.-C."/>
        </authorList>
    </citation>
    <scope>NUCLEOTIDE SEQUENCE [LARGE SCALE GENOMIC DNA]</scope>
    <source>
        <strain evidence="2 3">DHOA04</strain>
    </source>
</reference>
<dbReference type="RefSeq" id="WP_124151364.1">
    <property type="nucleotide sequence ID" value="NZ_RQIS01000008.1"/>
</dbReference>
<sequence length="318" mass="33990">MRHQAIAVVGGSGFIGSHLVNALVEAGKDVRVATRRRYNARHLTMLPVDIVEADVFDPVALASFVESADAVINLVGTLNGGRGDPYGPGFAKLHVELPTKIVAACEGKGVHRLIHISAIGADPRAPSMYLRSKGDGEKAVHASTSLASTIFRPSVVFGPGDTFLNRFALLEKLFPVIPLAMPDAKFQPVYVGDVSKAIVNVLDLDAATGHTYELGGPTVYTLEQLLAYSGEVLGRHARIVRLPSTFGRLQALSFEMTPGEPMLTRDNLDSMKVDSVLSGPLAPELDIEPASIETIAPLYLGDASQRSRLNQFRASAGR</sequence>
<dbReference type="GO" id="GO:0044877">
    <property type="term" value="F:protein-containing complex binding"/>
    <property type="evidence" value="ECO:0007669"/>
    <property type="project" value="TreeGrafter"/>
</dbReference>
<evidence type="ECO:0000313" key="2">
    <source>
        <dbReference type="EMBL" id="RQH05989.1"/>
    </source>
</evidence>
<dbReference type="InterPro" id="IPR051207">
    <property type="entry name" value="ComplexI_NDUFA9_subunit"/>
</dbReference>
<dbReference type="PANTHER" id="PTHR12126">
    <property type="entry name" value="NADH-UBIQUINONE OXIDOREDUCTASE 39 KDA SUBUNIT-RELATED"/>
    <property type="match status" value="1"/>
</dbReference>
<name>A0A3N6MQP9_9BURK</name>
<dbReference type="PANTHER" id="PTHR12126:SF11">
    <property type="entry name" value="NADH DEHYDROGENASE [UBIQUINONE] 1 ALPHA SUBCOMPLEX SUBUNIT 9, MITOCHONDRIAL"/>
    <property type="match status" value="1"/>
</dbReference>
<dbReference type="Pfam" id="PF01370">
    <property type="entry name" value="Epimerase"/>
    <property type="match status" value="1"/>
</dbReference>